<feature type="signal peptide" evidence="3">
    <location>
        <begin position="1"/>
        <end position="26"/>
    </location>
</feature>
<evidence type="ECO:0008006" key="6">
    <source>
        <dbReference type="Google" id="ProtNLM"/>
    </source>
</evidence>
<dbReference type="Proteomes" id="UP001501752">
    <property type="component" value="Unassembled WGS sequence"/>
</dbReference>
<feature type="chain" id="PRO_5045746568" description="Gram-positive cocci surface proteins LPxTG domain-containing protein" evidence="3">
    <location>
        <begin position="27"/>
        <end position="222"/>
    </location>
</feature>
<feature type="transmembrane region" description="Helical" evidence="2">
    <location>
        <begin position="195"/>
        <end position="213"/>
    </location>
</feature>
<gene>
    <name evidence="4" type="ORF">GCM10023235_02820</name>
</gene>
<evidence type="ECO:0000256" key="3">
    <source>
        <dbReference type="SAM" id="SignalP"/>
    </source>
</evidence>
<evidence type="ECO:0000313" key="5">
    <source>
        <dbReference type="Proteomes" id="UP001501752"/>
    </source>
</evidence>
<evidence type="ECO:0000256" key="1">
    <source>
        <dbReference type="SAM" id="MobiDB-lite"/>
    </source>
</evidence>
<keyword evidence="2" id="KW-0812">Transmembrane</keyword>
<proteinExistence type="predicted"/>
<keyword evidence="2" id="KW-1133">Transmembrane helix</keyword>
<feature type="compositionally biased region" description="Low complexity" evidence="1">
    <location>
        <begin position="130"/>
        <end position="164"/>
    </location>
</feature>
<evidence type="ECO:0000256" key="2">
    <source>
        <dbReference type="SAM" id="Phobius"/>
    </source>
</evidence>
<protein>
    <recommendedName>
        <fullName evidence="6">Gram-positive cocci surface proteins LPxTG domain-containing protein</fullName>
    </recommendedName>
</protein>
<accession>A0ABP9D8B9</accession>
<feature type="compositionally biased region" description="Gly residues" evidence="1">
    <location>
        <begin position="177"/>
        <end position="186"/>
    </location>
</feature>
<dbReference type="RefSeq" id="WP_345694891.1">
    <property type="nucleotide sequence ID" value="NZ_BAABIS010000001.1"/>
</dbReference>
<feature type="region of interest" description="Disordered" evidence="1">
    <location>
        <begin position="130"/>
        <end position="189"/>
    </location>
</feature>
<dbReference type="EMBL" id="BAABIS010000001">
    <property type="protein sequence ID" value="GAA4832002.1"/>
    <property type="molecule type" value="Genomic_DNA"/>
</dbReference>
<organism evidence="4 5">
    <name type="scientific">Kitasatospora terrestris</name>
    <dbReference type="NCBI Taxonomy" id="258051"/>
    <lineage>
        <taxon>Bacteria</taxon>
        <taxon>Bacillati</taxon>
        <taxon>Actinomycetota</taxon>
        <taxon>Actinomycetes</taxon>
        <taxon>Kitasatosporales</taxon>
        <taxon>Streptomycetaceae</taxon>
        <taxon>Kitasatospora</taxon>
    </lineage>
</organism>
<keyword evidence="5" id="KW-1185">Reference proteome</keyword>
<name>A0ABP9D8B9_9ACTN</name>
<sequence length="222" mass="22104">MTIRTFAGAAALAAAPLLLLPTAAHAAPGDNGDVKIHASTTPEDDQRNDPQVCSFYLDGFNFDTVQQVSWTISQQPPTGNAQVLAGNITLVTGHGRTADYSLPDGHYKLQWTFAGENGAAKQKVFTVSCASPSASPSTSSSPSASASASTSASPSKSASPSSTAPGGGNGPSATPRGGVGAGGGGSVQELSVPEVVGGAALIAGAAGAGFWALRRNRRSDAH</sequence>
<reference evidence="5" key="1">
    <citation type="journal article" date="2019" name="Int. J. Syst. Evol. Microbiol.">
        <title>The Global Catalogue of Microorganisms (GCM) 10K type strain sequencing project: providing services to taxonomists for standard genome sequencing and annotation.</title>
        <authorList>
            <consortium name="The Broad Institute Genomics Platform"/>
            <consortium name="The Broad Institute Genome Sequencing Center for Infectious Disease"/>
            <person name="Wu L."/>
            <person name="Ma J."/>
        </authorList>
    </citation>
    <scope>NUCLEOTIDE SEQUENCE [LARGE SCALE GENOMIC DNA]</scope>
    <source>
        <strain evidence="5">JCM 13006</strain>
    </source>
</reference>
<keyword evidence="2" id="KW-0472">Membrane</keyword>
<feature type="region of interest" description="Disordered" evidence="1">
    <location>
        <begin position="30"/>
        <end position="49"/>
    </location>
</feature>
<comment type="caution">
    <text evidence="4">The sequence shown here is derived from an EMBL/GenBank/DDBJ whole genome shotgun (WGS) entry which is preliminary data.</text>
</comment>
<evidence type="ECO:0000313" key="4">
    <source>
        <dbReference type="EMBL" id="GAA4832002.1"/>
    </source>
</evidence>
<keyword evidence="3" id="KW-0732">Signal</keyword>